<dbReference type="PANTHER" id="PTHR43394:SF1">
    <property type="entry name" value="ATP-BINDING CASSETTE SUB-FAMILY B MEMBER 10, MITOCHONDRIAL"/>
    <property type="match status" value="1"/>
</dbReference>
<feature type="domain" description="ABC transporter" evidence="6">
    <location>
        <begin position="335"/>
        <end position="577"/>
    </location>
</feature>
<feature type="domain" description="ABC transmembrane type-1" evidence="7">
    <location>
        <begin position="36"/>
        <end position="317"/>
    </location>
</feature>
<reference evidence="8" key="1">
    <citation type="submission" date="2022-12" db="EMBL/GenBank/DDBJ databases">
        <title>Gycomyces niveus sp.nov.,a novel actinomycete isolated from soil in Shouguan.</title>
        <authorList>
            <person name="Yang X."/>
        </authorList>
    </citation>
    <scope>NUCLEOTIDE SEQUENCE</scope>
    <source>
        <strain evidence="8">NEAU-A15</strain>
    </source>
</reference>
<feature type="transmembrane region" description="Helical" evidence="5">
    <location>
        <begin position="174"/>
        <end position="194"/>
    </location>
</feature>
<dbReference type="PROSITE" id="PS50893">
    <property type="entry name" value="ABC_TRANSPORTER_2"/>
    <property type="match status" value="1"/>
</dbReference>
<dbReference type="Gene3D" id="1.20.1560.10">
    <property type="entry name" value="ABC transporter type 1, transmembrane domain"/>
    <property type="match status" value="1"/>
</dbReference>
<dbReference type="CDD" id="cd07346">
    <property type="entry name" value="ABC_6TM_exporters"/>
    <property type="match status" value="1"/>
</dbReference>
<organism evidence="8 9">
    <name type="scientific">Glycomyces luteolus</name>
    <dbReference type="NCBI Taxonomy" id="2670330"/>
    <lineage>
        <taxon>Bacteria</taxon>
        <taxon>Bacillati</taxon>
        <taxon>Actinomycetota</taxon>
        <taxon>Actinomycetes</taxon>
        <taxon>Glycomycetales</taxon>
        <taxon>Glycomycetaceae</taxon>
        <taxon>Glycomyces</taxon>
    </lineage>
</organism>
<sequence>MKPNPLRPPALSTADIPADPWRYLWYVARAQTGLVALGFVLLSVSGSAWILLPWTISKIIDEVLLAGSAEPLLQWSIVLVVVAIASSWVFVAGYRSLFMAESHARVRTVRNLTDHLNLAGTGVRGAISPGEMVNLSTEDAHKTGSFIFQLGFGWMGLVMTAVGAFLLWRASPALGLTTLAGVLLIGFVVGPVLGRLQHHQIAYRSSVATLTGQASDVVGGLRVLRGVGGEAQFSQRYRAASAELREAGYGVATADSWVQGLKASLPLALIAAVTWVGARLALNETISIGELSAAFGMTALVAQHSGAMIGMAQAVIAAQVASRRLTAFFNTRSDIADDGTATGAAGTLRDPESGLAIEPGRLTVIVSAEAKPAEAAMERLARYRESGAERCSEASRGSAAEWGSGAEWGDAKLAGLALDEVRERVLLLRDDYLFAQTLGETLRVDGARALTAINAAGAGDVYSSLGSTMDGEVHNGGRNLSGGQRQRLRLARALAADAEILLAVEPTSAVDAHTESLIAERVAAVRAGRTTAVVTASPLWLARADLVAWMWDGKVRATGSHAELLLQDEYRSLTSRQES</sequence>
<dbReference type="AlphaFoldDB" id="A0A9X3PP08"/>
<keyword evidence="9" id="KW-1185">Reference proteome</keyword>
<dbReference type="EMBL" id="JAPZVP010000023">
    <property type="protein sequence ID" value="MDA1362405.1"/>
    <property type="molecule type" value="Genomic_DNA"/>
</dbReference>
<evidence type="ECO:0000313" key="8">
    <source>
        <dbReference type="EMBL" id="MDA1362405.1"/>
    </source>
</evidence>
<evidence type="ECO:0000256" key="2">
    <source>
        <dbReference type="ARBA" id="ARBA00022692"/>
    </source>
</evidence>
<gene>
    <name evidence="8" type="ORF">O1R50_22465</name>
</gene>
<keyword evidence="8" id="KW-0547">Nucleotide-binding</keyword>
<dbReference type="GO" id="GO:0005886">
    <property type="term" value="C:plasma membrane"/>
    <property type="evidence" value="ECO:0007669"/>
    <property type="project" value="UniProtKB-SubCell"/>
</dbReference>
<feature type="transmembrane region" description="Helical" evidence="5">
    <location>
        <begin position="32"/>
        <end position="52"/>
    </location>
</feature>
<dbReference type="Pfam" id="PF00005">
    <property type="entry name" value="ABC_tran"/>
    <property type="match status" value="1"/>
</dbReference>
<dbReference type="InterPro" id="IPR039421">
    <property type="entry name" value="Type_1_exporter"/>
</dbReference>
<evidence type="ECO:0000259" key="7">
    <source>
        <dbReference type="PROSITE" id="PS50929"/>
    </source>
</evidence>
<dbReference type="Pfam" id="PF00664">
    <property type="entry name" value="ABC_membrane"/>
    <property type="match status" value="1"/>
</dbReference>
<evidence type="ECO:0000313" key="9">
    <source>
        <dbReference type="Proteomes" id="UP001146067"/>
    </source>
</evidence>
<name>A0A9X3PP08_9ACTN</name>
<dbReference type="GO" id="GO:0016887">
    <property type="term" value="F:ATP hydrolysis activity"/>
    <property type="evidence" value="ECO:0007669"/>
    <property type="project" value="InterPro"/>
</dbReference>
<proteinExistence type="predicted"/>
<keyword evidence="2 5" id="KW-0812">Transmembrane</keyword>
<comment type="subcellular location">
    <subcellularLocation>
        <location evidence="1">Cell membrane</location>
        <topology evidence="1">Multi-pass membrane protein</topology>
    </subcellularLocation>
</comment>
<evidence type="ECO:0000256" key="3">
    <source>
        <dbReference type="ARBA" id="ARBA00022989"/>
    </source>
</evidence>
<protein>
    <submittedName>
        <fullName evidence="8">ABC transporter ATP-binding protein</fullName>
    </submittedName>
</protein>
<keyword evidence="8" id="KW-0067">ATP-binding</keyword>
<dbReference type="GO" id="GO:0015421">
    <property type="term" value="F:ABC-type oligopeptide transporter activity"/>
    <property type="evidence" value="ECO:0007669"/>
    <property type="project" value="TreeGrafter"/>
</dbReference>
<dbReference type="InterPro" id="IPR011527">
    <property type="entry name" value="ABC1_TM_dom"/>
</dbReference>
<dbReference type="InterPro" id="IPR003439">
    <property type="entry name" value="ABC_transporter-like_ATP-bd"/>
</dbReference>
<dbReference type="PANTHER" id="PTHR43394">
    <property type="entry name" value="ATP-DEPENDENT PERMEASE MDL1, MITOCHONDRIAL"/>
    <property type="match status" value="1"/>
</dbReference>
<dbReference type="InterPro" id="IPR027417">
    <property type="entry name" value="P-loop_NTPase"/>
</dbReference>
<keyword evidence="4 5" id="KW-0472">Membrane</keyword>
<comment type="caution">
    <text evidence="8">The sequence shown here is derived from an EMBL/GenBank/DDBJ whole genome shotgun (WGS) entry which is preliminary data.</text>
</comment>
<feature type="transmembrane region" description="Helical" evidence="5">
    <location>
        <begin position="72"/>
        <end position="97"/>
    </location>
</feature>
<evidence type="ECO:0000256" key="4">
    <source>
        <dbReference type="ARBA" id="ARBA00023136"/>
    </source>
</evidence>
<dbReference type="InterPro" id="IPR036640">
    <property type="entry name" value="ABC1_TM_sf"/>
</dbReference>
<dbReference type="PROSITE" id="PS50929">
    <property type="entry name" value="ABC_TM1F"/>
    <property type="match status" value="1"/>
</dbReference>
<dbReference type="InterPro" id="IPR017871">
    <property type="entry name" value="ABC_transporter-like_CS"/>
</dbReference>
<dbReference type="GO" id="GO:0005524">
    <property type="term" value="F:ATP binding"/>
    <property type="evidence" value="ECO:0007669"/>
    <property type="project" value="UniProtKB-KW"/>
</dbReference>
<dbReference type="SUPFAM" id="SSF90123">
    <property type="entry name" value="ABC transporter transmembrane region"/>
    <property type="match status" value="1"/>
</dbReference>
<accession>A0A9X3PP08</accession>
<feature type="transmembrane region" description="Helical" evidence="5">
    <location>
        <begin position="146"/>
        <end position="168"/>
    </location>
</feature>
<dbReference type="RefSeq" id="WP_270112481.1">
    <property type="nucleotide sequence ID" value="NZ_JAPZVP010000023.1"/>
</dbReference>
<evidence type="ECO:0000259" key="6">
    <source>
        <dbReference type="PROSITE" id="PS50893"/>
    </source>
</evidence>
<keyword evidence="3 5" id="KW-1133">Transmembrane helix</keyword>
<dbReference type="Proteomes" id="UP001146067">
    <property type="component" value="Unassembled WGS sequence"/>
</dbReference>
<evidence type="ECO:0000256" key="5">
    <source>
        <dbReference type="SAM" id="Phobius"/>
    </source>
</evidence>
<dbReference type="PROSITE" id="PS00211">
    <property type="entry name" value="ABC_TRANSPORTER_1"/>
    <property type="match status" value="1"/>
</dbReference>
<dbReference type="SUPFAM" id="SSF52540">
    <property type="entry name" value="P-loop containing nucleoside triphosphate hydrolases"/>
    <property type="match status" value="1"/>
</dbReference>
<dbReference type="Gene3D" id="3.40.50.300">
    <property type="entry name" value="P-loop containing nucleotide triphosphate hydrolases"/>
    <property type="match status" value="1"/>
</dbReference>
<evidence type="ECO:0000256" key="1">
    <source>
        <dbReference type="ARBA" id="ARBA00004651"/>
    </source>
</evidence>